<dbReference type="InterPro" id="IPR001046">
    <property type="entry name" value="NRAMP_fam"/>
</dbReference>
<accession>A0A1L8CXJ5</accession>
<feature type="transmembrane region" description="Helical" evidence="6">
    <location>
        <begin position="50"/>
        <end position="70"/>
    </location>
</feature>
<feature type="transmembrane region" description="Helical" evidence="6">
    <location>
        <begin position="152"/>
        <end position="171"/>
    </location>
</feature>
<feature type="transmembrane region" description="Helical" evidence="6">
    <location>
        <begin position="282"/>
        <end position="304"/>
    </location>
</feature>
<dbReference type="RefSeq" id="WP_075859978.1">
    <property type="nucleotide sequence ID" value="NZ_BDJK01000055.1"/>
</dbReference>
<evidence type="ECO:0000256" key="1">
    <source>
        <dbReference type="ARBA" id="ARBA00004141"/>
    </source>
</evidence>
<sequence>MALEIKARGNFFYRFTAFMGPAFLVSIGYIDPGNWAANFAGGSRYGSIMLFIVLLCNFLAILFQSLAAYLTLKTGKSLAENIVERLPKPLVAVYGILAVIGAMATDVAEFVGAALGFSLIFGLDLLKSVLIAALFVICGYFYEKQGMRKVELLIMGFLALIGLSYLLELIILKPEFSSLFLGFTFKMDTNFLLVVLGMLGATVMPHNLFLHSDLVAEKLRQRIITTKEFPLIIVENLIALNLAFLVNSAMIIVAKDMFYDHGVAVDSLRATYHTLEPVLNGWAALVFGLALVFCGLSSSLTGTLAGQNLLEKFLPVNLSVLVRKSIIIIPALYFFLKGFGEIELLLLSQVVLSFVLPFILVALLWFLKDVTNKYLLMLSWFLTFIIVICNGLLLWTSIF</sequence>
<feature type="transmembrane region" description="Helical" evidence="6">
    <location>
        <begin position="12"/>
        <end position="30"/>
    </location>
</feature>
<dbReference type="PANTHER" id="PTHR11706:SF33">
    <property type="entry name" value="NATURAL RESISTANCE-ASSOCIATED MACROPHAGE PROTEIN 2"/>
    <property type="match status" value="1"/>
</dbReference>
<dbReference type="Proteomes" id="UP000187485">
    <property type="component" value="Unassembled WGS sequence"/>
</dbReference>
<feature type="transmembrane region" description="Helical" evidence="6">
    <location>
        <begin position="91"/>
        <end position="111"/>
    </location>
</feature>
<dbReference type="NCBIfam" id="NF037982">
    <property type="entry name" value="Nramp_1"/>
    <property type="match status" value="1"/>
</dbReference>
<organism evidence="7 8">
    <name type="scientific">Carboxydothermus pertinax</name>
    <dbReference type="NCBI Taxonomy" id="870242"/>
    <lineage>
        <taxon>Bacteria</taxon>
        <taxon>Bacillati</taxon>
        <taxon>Bacillota</taxon>
        <taxon>Clostridia</taxon>
        <taxon>Thermoanaerobacterales</taxon>
        <taxon>Thermoanaerobacteraceae</taxon>
        <taxon>Carboxydothermus</taxon>
    </lineage>
</organism>
<dbReference type="Pfam" id="PF01566">
    <property type="entry name" value="Nramp"/>
    <property type="match status" value="1"/>
</dbReference>
<feature type="transmembrane region" description="Helical" evidence="6">
    <location>
        <begin position="316"/>
        <end position="336"/>
    </location>
</feature>
<evidence type="ECO:0000313" key="8">
    <source>
        <dbReference type="Proteomes" id="UP000187485"/>
    </source>
</evidence>
<keyword evidence="4 6" id="KW-1133">Transmembrane helix</keyword>
<gene>
    <name evidence="7" type="ORF">cpu_20890</name>
</gene>
<dbReference type="PANTHER" id="PTHR11706">
    <property type="entry name" value="SOLUTE CARRIER PROTEIN FAMILY 11 MEMBER"/>
    <property type="match status" value="1"/>
</dbReference>
<keyword evidence="8" id="KW-1185">Reference proteome</keyword>
<evidence type="ECO:0000256" key="4">
    <source>
        <dbReference type="ARBA" id="ARBA00022989"/>
    </source>
</evidence>
<feature type="transmembrane region" description="Helical" evidence="6">
    <location>
        <begin position="231"/>
        <end position="254"/>
    </location>
</feature>
<name>A0A1L8CXJ5_9THEO</name>
<dbReference type="AlphaFoldDB" id="A0A1L8CXJ5"/>
<dbReference type="STRING" id="870242.cpu_20890"/>
<keyword evidence="2" id="KW-0813">Transport</keyword>
<proteinExistence type="predicted"/>
<dbReference type="GO" id="GO:0005384">
    <property type="term" value="F:manganese ion transmembrane transporter activity"/>
    <property type="evidence" value="ECO:0007669"/>
    <property type="project" value="TreeGrafter"/>
</dbReference>
<evidence type="ECO:0000256" key="2">
    <source>
        <dbReference type="ARBA" id="ARBA00022448"/>
    </source>
</evidence>
<evidence type="ECO:0000256" key="5">
    <source>
        <dbReference type="ARBA" id="ARBA00023136"/>
    </source>
</evidence>
<evidence type="ECO:0000256" key="6">
    <source>
        <dbReference type="SAM" id="Phobius"/>
    </source>
</evidence>
<dbReference type="OrthoDB" id="9787548at2"/>
<dbReference type="GO" id="GO:0015086">
    <property type="term" value="F:cadmium ion transmembrane transporter activity"/>
    <property type="evidence" value="ECO:0007669"/>
    <property type="project" value="TreeGrafter"/>
</dbReference>
<reference evidence="8" key="1">
    <citation type="submission" date="2016-12" db="EMBL/GenBank/DDBJ databases">
        <title>Draft Genome Sequences od Carboxydothermus pertinax and islandicus, Hydrogenogenic Carboxydotrophic Bacteria.</title>
        <authorList>
            <person name="Fukuyama Y."/>
            <person name="Ohmae K."/>
            <person name="Yoneda Y."/>
            <person name="Yoshida T."/>
            <person name="Sako Y."/>
        </authorList>
    </citation>
    <scope>NUCLEOTIDE SEQUENCE [LARGE SCALE GENOMIC DNA]</scope>
    <source>
        <strain evidence="8">Ug1</strain>
    </source>
</reference>
<feature type="transmembrane region" description="Helical" evidence="6">
    <location>
        <begin position="191"/>
        <end position="210"/>
    </location>
</feature>
<feature type="transmembrane region" description="Helical" evidence="6">
    <location>
        <begin position="374"/>
        <end position="398"/>
    </location>
</feature>
<dbReference type="PRINTS" id="PR00447">
    <property type="entry name" value="NATRESASSCMP"/>
</dbReference>
<dbReference type="GO" id="GO:0034755">
    <property type="term" value="P:iron ion transmembrane transport"/>
    <property type="evidence" value="ECO:0007669"/>
    <property type="project" value="TreeGrafter"/>
</dbReference>
<comment type="caution">
    <text evidence="7">The sequence shown here is derived from an EMBL/GenBank/DDBJ whole genome shotgun (WGS) entry which is preliminary data.</text>
</comment>
<dbReference type="EMBL" id="BDJK01000055">
    <property type="protein sequence ID" value="GAV23579.1"/>
    <property type="molecule type" value="Genomic_DNA"/>
</dbReference>
<dbReference type="GO" id="GO:0005886">
    <property type="term" value="C:plasma membrane"/>
    <property type="evidence" value="ECO:0007669"/>
    <property type="project" value="TreeGrafter"/>
</dbReference>
<comment type="subcellular location">
    <subcellularLocation>
        <location evidence="1">Membrane</location>
        <topology evidence="1">Multi-pass membrane protein</topology>
    </subcellularLocation>
</comment>
<keyword evidence="3 6" id="KW-0812">Transmembrane</keyword>
<feature type="transmembrane region" description="Helical" evidence="6">
    <location>
        <begin position="342"/>
        <end position="367"/>
    </location>
</feature>
<evidence type="ECO:0000313" key="7">
    <source>
        <dbReference type="EMBL" id="GAV23579.1"/>
    </source>
</evidence>
<keyword evidence="5 6" id="KW-0472">Membrane</keyword>
<feature type="transmembrane region" description="Helical" evidence="6">
    <location>
        <begin position="117"/>
        <end position="140"/>
    </location>
</feature>
<evidence type="ECO:0000256" key="3">
    <source>
        <dbReference type="ARBA" id="ARBA00022692"/>
    </source>
</evidence>
<protein>
    <submittedName>
        <fullName evidence="7">Manganese transporter</fullName>
    </submittedName>
</protein>